<dbReference type="Pfam" id="PF03023">
    <property type="entry name" value="MurJ"/>
    <property type="match status" value="1"/>
</dbReference>
<feature type="transmembrane region" description="Helical" evidence="8">
    <location>
        <begin position="379"/>
        <end position="400"/>
    </location>
</feature>
<sequence>MTGDGGQDDGSAGSSVVRSSMVMAVGTLFSRITGFGRTVVLAAALGTQLLGDAYNTALTIPFIIEQLFLGGLMASVIVPFLVKRRKRDEDGGRATENRLFTAIVLALLVLTTVAILSAELLIRLYSGNFTPAQFDVSVALARFLFAQIFFLGMSGFLSAMLHTRNRFGAPVWAPVLNNLVIMAVGGTFLAVAGPGTTPEEISDAQIALLGIGTASGFAVQALILFLALSAAGFRWRPRLDLRGSGLGEALRTAGWMFVYIISLQIALLITANLANRAGVAAAEGDGVGAGITAYNYAHMLFQLPYAIIAVSIITVLLPQMSDRAADHRWDEVRADFSRGLRMSSVVLVPAGLAMAVFAVHICVLVFARGSTSVADAQNIGYVLVAFALGLVPFSVFQLMLRVFYAMSDTRTPAFLGMLMLGVHAVLGTTAYLLLDPRYVVVGVAAGYMASFLVGLLVGGEVLRRRLGGLDGRRITGTLLRLHVASAPAVAAGLGIAWWLESQFGLTVVTTLGAPVLGCVLGAGLFLLSARLLRIEELGVLYDLARTRLRR</sequence>
<dbReference type="PANTHER" id="PTHR47019">
    <property type="entry name" value="LIPID II FLIPPASE MURJ"/>
    <property type="match status" value="1"/>
</dbReference>
<feature type="transmembrane region" description="Helical" evidence="8">
    <location>
        <begin position="28"/>
        <end position="50"/>
    </location>
</feature>
<keyword evidence="6 8" id="KW-1133">Transmembrane helix</keyword>
<keyword evidence="4" id="KW-0133">Cell shape</keyword>
<feature type="transmembrane region" description="Helical" evidence="8">
    <location>
        <begin position="345"/>
        <end position="367"/>
    </location>
</feature>
<feature type="transmembrane region" description="Helical" evidence="8">
    <location>
        <begin position="505"/>
        <end position="527"/>
    </location>
</feature>
<feature type="transmembrane region" description="Helical" evidence="8">
    <location>
        <begin position="254"/>
        <end position="274"/>
    </location>
</feature>
<dbReference type="InterPro" id="IPR004268">
    <property type="entry name" value="MurJ"/>
</dbReference>
<feature type="transmembrane region" description="Helical" evidence="8">
    <location>
        <begin position="412"/>
        <end position="432"/>
    </location>
</feature>
<comment type="caution">
    <text evidence="9">The sequence shown here is derived from an EMBL/GenBank/DDBJ whole genome shotgun (WGS) entry which is preliminary data.</text>
</comment>
<evidence type="ECO:0000313" key="9">
    <source>
        <dbReference type="EMBL" id="MDS1271460.1"/>
    </source>
</evidence>
<keyword evidence="3 8" id="KW-0812">Transmembrane</keyword>
<keyword evidence="5" id="KW-0573">Peptidoglycan synthesis</keyword>
<name>A0ABU2H9E2_9ACTN</name>
<dbReference type="InterPro" id="IPR051050">
    <property type="entry name" value="Lipid_II_flippase_MurJ/MviN"/>
</dbReference>
<evidence type="ECO:0000256" key="4">
    <source>
        <dbReference type="ARBA" id="ARBA00022960"/>
    </source>
</evidence>
<feature type="transmembrane region" description="Helical" evidence="8">
    <location>
        <begin position="204"/>
        <end position="233"/>
    </location>
</feature>
<evidence type="ECO:0000256" key="1">
    <source>
        <dbReference type="ARBA" id="ARBA00004651"/>
    </source>
</evidence>
<keyword evidence="10" id="KW-1185">Reference proteome</keyword>
<dbReference type="EMBL" id="JAVLVT010000006">
    <property type="protein sequence ID" value="MDS1271460.1"/>
    <property type="molecule type" value="Genomic_DNA"/>
</dbReference>
<evidence type="ECO:0000256" key="5">
    <source>
        <dbReference type="ARBA" id="ARBA00022984"/>
    </source>
</evidence>
<keyword evidence="2" id="KW-1003">Cell membrane</keyword>
<gene>
    <name evidence="9" type="primary">murJ</name>
    <name evidence="9" type="ORF">RIF23_14270</name>
</gene>
<dbReference type="NCBIfam" id="TIGR01695">
    <property type="entry name" value="murJ_mviN"/>
    <property type="match status" value="1"/>
</dbReference>
<accession>A0ABU2H9E2</accession>
<dbReference type="PRINTS" id="PR01806">
    <property type="entry name" value="VIRFACTRMVIN"/>
</dbReference>
<feature type="transmembrane region" description="Helical" evidence="8">
    <location>
        <begin position="294"/>
        <end position="317"/>
    </location>
</feature>
<evidence type="ECO:0000256" key="6">
    <source>
        <dbReference type="ARBA" id="ARBA00022989"/>
    </source>
</evidence>
<evidence type="ECO:0000313" key="10">
    <source>
        <dbReference type="Proteomes" id="UP001250214"/>
    </source>
</evidence>
<feature type="transmembrane region" description="Helical" evidence="8">
    <location>
        <begin position="478"/>
        <end position="499"/>
    </location>
</feature>
<feature type="transmembrane region" description="Helical" evidence="8">
    <location>
        <begin position="438"/>
        <end position="457"/>
    </location>
</feature>
<proteinExistence type="predicted"/>
<evidence type="ECO:0000256" key="2">
    <source>
        <dbReference type="ARBA" id="ARBA00022475"/>
    </source>
</evidence>
<evidence type="ECO:0000256" key="7">
    <source>
        <dbReference type="ARBA" id="ARBA00023136"/>
    </source>
</evidence>
<evidence type="ECO:0000256" key="3">
    <source>
        <dbReference type="ARBA" id="ARBA00022692"/>
    </source>
</evidence>
<feature type="transmembrane region" description="Helical" evidence="8">
    <location>
        <begin position="62"/>
        <end position="82"/>
    </location>
</feature>
<dbReference type="PANTHER" id="PTHR47019:SF1">
    <property type="entry name" value="LIPID II FLIPPASE MURJ"/>
    <property type="match status" value="1"/>
</dbReference>
<feature type="transmembrane region" description="Helical" evidence="8">
    <location>
        <begin position="138"/>
        <end position="159"/>
    </location>
</feature>
<keyword evidence="7 8" id="KW-0472">Membrane</keyword>
<evidence type="ECO:0000256" key="8">
    <source>
        <dbReference type="SAM" id="Phobius"/>
    </source>
</evidence>
<dbReference type="CDD" id="cd13123">
    <property type="entry name" value="MATE_MurJ_like"/>
    <property type="match status" value="1"/>
</dbReference>
<comment type="subcellular location">
    <subcellularLocation>
        <location evidence="1">Cell membrane</location>
        <topology evidence="1">Multi-pass membrane protein</topology>
    </subcellularLocation>
</comment>
<dbReference type="Proteomes" id="UP001250214">
    <property type="component" value="Unassembled WGS sequence"/>
</dbReference>
<reference evidence="10" key="1">
    <citation type="submission" date="2023-07" db="EMBL/GenBank/DDBJ databases">
        <title>Novel species in the genus Lipingzhangella isolated from Sambhar Salt Lake.</title>
        <authorList>
            <person name="Jiya N."/>
            <person name="Kajale S."/>
            <person name="Sharma A."/>
        </authorList>
    </citation>
    <scope>NUCLEOTIDE SEQUENCE [LARGE SCALE GENOMIC DNA]</scope>
    <source>
        <strain evidence="10">LS1_29</strain>
    </source>
</reference>
<feature type="transmembrane region" description="Helical" evidence="8">
    <location>
        <begin position="103"/>
        <end position="126"/>
    </location>
</feature>
<protein>
    <submittedName>
        <fullName evidence="9">Murein biosynthesis integral membrane protein MurJ</fullName>
    </submittedName>
</protein>
<feature type="transmembrane region" description="Helical" evidence="8">
    <location>
        <begin position="171"/>
        <end position="192"/>
    </location>
</feature>
<organism evidence="9 10">
    <name type="scientific">Lipingzhangella rawalii</name>
    <dbReference type="NCBI Taxonomy" id="2055835"/>
    <lineage>
        <taxon>Bacteria</taxon>
        <taxon>Bacillati</taxon>
        <taxon>Actinomycetota</taxon>
        <taxon>Actinomycetes</taxon>
        <taxon>Streptosporangiales</taxon>
        <taxon>Nocardiopsidaceae</taxon>
        <taxon>Lipingzhangella</taxon>
    </lineage>
</organism>